<name>A2BSX8_PROMS</name>
<gene>
    <name evidence="1" type="ordered locus">A9601_16061</name>
</gene>
<reference evidence="1 2" key="1">
    <citation type="journal article" date="2007" name="PLoS Genet.">
        <title>Patterns and implications of gene gain and loss in the evolution of Prochlorococcus.</title>
        <authorList>
            <person name="Kettler G.C."/>
            <person name="Martiny A.C."/>
            <person name="Huang K."/>
            <person name="Zucker J."/>
            <person name="Coleman M.L."/>
            <person name="Rodrigue S."/>
            <person name="Chen F."/>
            <person name="Lapidus A."/>
            <person name="Ferriera S."/>
            <person name="Johnson J."/>
            <person name="Steglich C."/>
            <person name="Church G.M."/>
            <person name="Richardson P."/>
            <person name="Chisholm S.W."/>
        </authorList>
    </citation>
    <scope>NUCLEOTIDE SEQUENCE [LARGE SCALE GENOMIC DNA]</scope>
    <source>
        <strain evidence="1 2">AS9601</strain>
    </source>
</reference>
<sequence length="64" mass="7625">MNKEERIKRFKSMSSIQRQELILKKMKERGIDVGSGVPNKKYDSNEVYELIHIAKCFPELRKKK</sequence>
<organism evidence="1 2">
    <name type="scientific">Prochlorococcus marinus (strain AS9601)</name>
    <dbReference type="NCBI Taxonomy" id="146891"/>
    <lineage>
        <taxon>Bacteria</taxon>
        <taxon>Bacillati</taxon>
        <taxon>Cyanobacteriota</taxon>
        <taxon>Cyanophyceae</taxon>
        <taxon>Synechococcales</taxon>
        <taxon>Prochlorococcaceae</taxon>
        <taxon>Prochlorococcus</taxon>
    </lineage>
</organism>
<proteinExistence type="predicted"/>
<accession>A2BSX8</accession>
<dbReference type="EMBL" id="CP000551">
    <property type="protein sequence ID" value="ABM70889.1"/>
    <property type="molecule type" value="Genomic_DNA"/>
</dbReference>
<protein>
    <submittedName>
        <fullName evidence="1">Uncharacterized protein</fullName>
    </submittedName>
</protein>
<evidence type="ECO:0000313" key="2">
    <source>
        <dbReference type="Proteomes" id="UP000002590"/>
    </source>
</evidence>
<dbReference type="HOGENOM" id="CLU_189176_0_0_3"/>
<dbReference type="Proteomes" id="UP000002590">
    <property type="component" value="Chromosome"/>
</dbReference>
<dbReference type="AlphaFoldDB" id="A2BSX8"/>
<evidence type="ECO:0000313" key="1">
    <source>
        <dbReference type="EMBL" id="ABM70889.1"/>
    </source>
</evidence>
<dbReference type="STRING" id="146891.A9601_16061"/>
<dbReference type="KEGG" id="pmb:A9601_16061"/>